<evidence type="ECO:0000256" key="5">
    <source>
        <dbReference type="ARBA" id="ARBA00022692"/>
    </source>
</evidence>
<evidence type="ECO:0000256" key="2">
    <source>
        <dbReference type="ARBA" id="ARBA00006175"/>
    </source>
</evidence>
<accession>A0ABS4LRD7</accession>
<dbReference type="PANTHER" id="PTHR19139">
    <property type="entry name" value="AQUAPORIN TRANSPORTER"/>
    <property type="match status" value="1"/>
</dbReference>
<feature type="transmembrane region" description="Helical" evidence="10">
    <location>
        <begin position="116"/>
        <end position="139"/>
    </location>
</feature>
<feature type="transmembrane region" description="Helical" evidence="10">
    <location>
        <begin position="34"/>
        <end position="56"/>
    </location>
</feature>
<evidence type="ECO:0000256" key="8">
    <source>
        <dbReference type="RuleBase" id="RU000477"/>
    </source>
</evidence>
<feature type="transmembrane region" description="Helical" evidence="10">
    <location>
        <begin position="184"/>
        <end position="203"/>
    </location>
</feature>
<sequence length="265" mass="26872">MNSQAPPRESDAAGQPVHAGRASHRTTRPLARRVAAEAVGTGLLVAVAVGSGIQAAQLSHDSGVRLLAASLTAVFGLGVLIALLGPVSGAHLNPAVTLSAWYAGRRHGPGPTLREVGAYIPAQVAGAVGGAILADAMFARPLVRLSTHERSAWHLWLSEAVATAGLILLVLGLERTGRARLAPVAVASYIGAAYWFTSSTAFANPAMTIGRSLTDTPAGIAPASLVPFIAAQLTGAACGLVAVAVLYGRPAHDEAEGAAHRTTAD</sequence>
<dbReference type="InterPro" id="IPR000425">
    <property type="entry name" value="MIP"/>
</dbReference>
<proteinExistence type="inferred from homology"/>
<dbReference type="Gene3D" id="1.20.1080.10">
    <property type="entry name" value="Glycerol uptake facilitator protein"/>
    <property type="match status" value="1"/>
</dbReference>
<dbReference type="Proteomes" id="UP001519309">
    <property type="component" value="Unassembled WGS sequence"/>
</dbReference>
<comment type="similarity">
    <text evidence="2 8">Belongs to the MIP/aquaporin (TC 1.A.8) family.</text>
</comment>
<dbReference type="PROSITE" id="PS00221">
    <property type="entry name" value="MIP"/>
    <property type="match status" value="1"/>
</dbReference>
<dbReference type="Pfam" id="PF00230">
    <property type="entry name" value="MIP"/>
    <property type="match status" value="1"/>
</dbReference>
<comment type="subcellular location">
    <subcellularLocation>
        <location evidence="1">Cell membrane</location>
        <topology evidence="1">Multi-pass membrane protein</topology>
    </subcellularLocation>
</comment>
<name>A0ABS4LRD7_9ACTN</name>
<evidence type="ECO:0000256" key="4">
    <source>
        <dbReference type="ARBA" id="ARBA00022475"/>
    </source>
</evidence>
<reference evidence="11 12" key="1">
    <citation type="submission" date="2021-03" db="EMBL/GenBank/DDBJ databases">
        <title>Genomic Encyclopedia of Type Strains, Phase IV (KMG-IV): sequencing the most valuable type-strain genomes for metagenomic binning, comparative biology and taxonomic classification.</title>
        <authorList>
            <person name="Goeker M."/>
        </authorList>
    </citation>
    <scope>NUCLEOTIDE SEQUENCE [LARGE SCALE GENOMIC DNA]</scope>
    <source>
        <strain evidence="11 12">DSM 40499</strain>
    </source>
</reference>
<evidence type="ECO:0000313" key="11">
    <source>
        <dbReference type="EMBL" id="MBP2049726.1"/>
    </source>
</evidence>
<protein>
    <submittedName>
        <fullName evidence="11">Glycerol uptake facilitator-like aquaporin</fullName>
    </submittedName>
</protein>
<evidence type="ECO:0000256" key="7">
    <source>
        <dbReference type="ARBA" id="ARBA00023136"/>
    </source>
</evidence>
<keyword evidence="4" id="KW-1003">Cell membrane</keyword>
<keyword evidence="6 10" id="KW-1133">Transmembrane helix</keyword>
<keyword evidence="5 8" id="KW-0812">Transmembrane</keyword>
<keyword evidence="12" id="KW-1185">Reference proteome</keyword>
<gene>
    <name evidence="11" type="ORF">J2Z21_002662</name>
</gene>
<dbReference type="InterPro" id="IPR034294">
    <property type="entry name" value="Aquaporin_transptr"/>
</dbReference>
<feature type="transmembrane region" description="Helical" evidence="10">
    <location>
        <begin position="62"/>
        <end position="84"/>
    </location>
</feature>
<evidence type="ECO:0000256" key="1">
    <source>
        <dbReference type="ARBA" id="ARBA00004651"/>
    </source>
</evidence>
<dbReference type="RefSeq" id="WP_079146799.1">
    <property type="nucleotide sequence ID" value="NZ_CP016279.1"/>
</dbReference>
<keyword evidence="7 10" id="KW-0472">Membrane</keyword>
<evidence type="ECO:0000256" key="9">
    <source>
        <dbReference type="SAM" id="MobiDB-lite"/>
    </source>
</evidence>
<dbReference type="SUPFAM" id="SSF81338">
    <property type="entry name" value="Aquaporin-like"/>
    <property type="match status" value="1"/>
</dbReference>
<dbReference type="PANTHER" id="PTHR19139:SF199">
    <property type="entry name" value="MIP17260P"/>
    <property type="match status" value="1"/>
</dbReference>
<dbReference type="EMBL" id="JAGGLP010000005">
    <property type="protein sequence ID" value="MBP2049726.1"/>
    <property type="molecule type" value="Genomic_DNA"/>
</dbReference>
<evidence type="ECO:0000256" key="10">
    <source>
        <dbReference type="SAM" id="Phobius"/>
    </source>
</evidence>
<feature type="transmembrane region" description="Helical" evidence="10">
    <location>
        <begin position="223"/>
        <end position="247"/>
    </location>
</feature>
<keyword evidence="3 8" id="KW-0813">Transport</keyword>
<evidence type="ECO:0000256" key="3">
    <source>
        <dbReference type="ARBA" id="ARBA00022448"/>
    </source>
</evidence>
<dbReference type="InterPro" id="IPR023271">
    <property type="entry name" value="Aquaporin-like"/>
</dbReference>
<feature type="transmembrane region" description="Helical" evidence="10">
    <location>
        <begin position="151"/>
        <end position="172"/>
    </location>
</feature>
<dbReference type="InterPro" id="IPR022357">
    <property type="entry name" value="MIP_CS"/>
</dbReference>
<organism evidence="11 12">
    <name type="scientific">Streptomyces griseochromogenes</name>
    <dbReference type="NCBI Taxonomy" id="68214"/>
    <lineage>
        <taxon>Bacteria</taxon>
        <taxon>Bacillati</taxon>
        <taxon>Actinomycetota</taxon>
        <taxon>Actinomycetes</taxon>
        <taxon>Kitasatosporales</taxon>
        <taxon>Streptomycetaceae</taxon>
        <taxon>Streptomyces</taxon>
    </lineage>
</organism>
<feature type="region of interest" description="Disordered" evidence="9">
    <location>
        <begin position="1"/>
        <end position="29"/>
    </location>
</feature>
<evidence type="ECO:0000313" key="12">
    <source>
        <dbReference type="Proteomes" id="UP001519309"/>
    </source>
</evidence>
<dbReference type="PRINTS" id="PR00783">
    <property type="entry name" value="MINTRINSICP"/>
</dbReference>
<evidence type="ECO:0000256" key="6">
    <source>
        <dbReference type="ARBA" id="ARBA00022989"/>
    </source>
</evidence>
<comment type="caution">
    <text evidence="11">The sequence shown here is derived from an EMBL/GenBank/DDBJ whole genome shotgun (WGS) entry which is preliminary data.</text>
</comment>